<dbReference type="EMBL" id="BK015458">
    <property type="protein sequence ID" value="DAE07868.1"/>
    <property type="molecule type" value="Genomic_DNA"/>
</dbReference>
<protein>
    <submittedName>
        <fullName evidence="1">Uncharacterized protein</fullName>
    </submittedName>
</protein>
<name>A0A8S5PNT0_9CAUD</name>
<organism evidence="1">
    <name type="scientific">Caudovirales sp. ctIsq18</name>
    <dbReference type="NCBI Taxonomy" id="2825762"/>
    <lineage>
        <taxon>Viruses</taxon>
        <taxon>Duplodnaviria</taxon>
        <taxon>Heunggongvirae</taxon>
        <taxon>Uroviricota</taxon>
        <taxon>Caudoviricetes</taxon>
    </lineage>
</organism>
<reference evidence="1" key="1">
    <citation type="journal article" date="2021" name="Proc. Natl. Acad. Sci. U.S.A.">
        <title>A Catalog of Tens of Thousands of Viruses from Human Metagenomes Reveals Hidden Associations with Chronic Diseases.</title>
        <authorList>
            <person name="Tisza M.J."/>
            <person name="Buck C.B."/>
        </authorList>
    </citation>
    <scope>NUCLEOTIDE SEQUENCE</scope>
    <source>
        <strain evidence="1">CtIsq18</strain>
    </source>
</reference>
<proteinExistence type="predicted"/>
<evidence type="ECO:0000313" key="1">
    <source>
        <dbReference type="EMBL" id="DAE07868.1"/>
    </source>
</evidence>
<accession>A0A8S5PNT0</accession>
<sequence>MKANELVAGKKYWCGWASRYGWFVKIETRTWAGKTETKAVFQDVCDVRIECNVESVEKWVRERR</sequence>